<comment type="subcellular location">
    <subcellularLocation>
        <location evidence="3">Cytoplasm</location>
    </subcellularLocation>
    <subcellularLocation>
        <location evidence="2">Nucleus</location>
    </subcellularLocation>
</comment>
<name>A0A6P7TW70_9MOLL</name>
<evidence type="ECO:0000256" key="16">
    <source>
        <dbReference type="PROSITE-ProRule" id="PRU00175"/>
    </source>
</evidence>
<feature type="region of interest" description="Disordered" evidence="17">
    <location>
        <begin position="631"/>
        <end position="767"/>
    </location>
</feature>
<dbReference type="GO" id="GO:0005737">
    <property type="term" value="C:cytoplasm"/>
    <property type="evidence" value="ECO:0007669"/>
    <property type="project" value="UniProtKB-SubCell"/>
</dbReference>
<dbReference type="InterPro" id="IPR013083">
    <property type="entry name" value="Znf_RING/FYVE/PHD"/>
</dbReference>
<evidence type="ECO:0000313" key="19">
    <source>
        <dbReference type="Proteomes" id="UP000515154"/>
    </source>
</evidence>
<sequence length="780" mass="87780">MLEEGRTMDKKIVNRNSPVPVKTNPGERKSDPVRFQRNNKKKENGSRPYQDVNPYKKPLPQRTRSASDKRPRIRGNFNDKPRNEVAEQLEAEYDSILNENDISHMINFDYGTRRTRSVVHHHHHHHHVLRRPRYMASIFNKQQYLQANCQFVVKDSGDYSIHATDPDKPLDWDSIEQVRMSSPELPLCPICLSRPMAGKITKCGHIYCWSCILHYLALSEKKWHRCPICNEPVYQKDLKSVKTTEVTRYKTGDKICLTLMRREKGSTMPVAKASWQGPPSKPCNVKETKKACFSKVLLASTTDVQELVTDIEDKELMLQMSNAEESEVCFIESAIEQQKMRIANLSQPPTGDDAQEGLPTSFGYLKLDDAPAKETLQASSKAITKYLDAFDEEVSSDLGPAACLPDDSSQPESPNPPHLLPAPVSPPHNLYAGCTASNLTQVEHMPTEVAAESLELPHHSEDKVEQRRGISANTSKDTFYFYQAADGQHIYLHAVNARCLAWQYGSLENSPETITASIVEVESIAMTQELRNRLRYLNHLPLSVEFKVVELLLNPPVVSKETLKEFSDIIKKRVKCRQKKQRQERLRSKLIEEENRKYRPCPVRIVMSSADEIQYERPQLSFPQLIVPSDTVTPPPVNVDVTLDCTDPTPSQSEHLDSGKGKQKKKKKQEAPLSPPAAEVNQASFAQKLKSGKVRKNKVTVGPSPAGASSSSLQPGFPLRSSKYGSDSEISDPDVGVPNYKNSFGASLDNLGHNDGSRPKGGKKKKMKMLFSTTMARVDF</sequence>
<dbReference type="Pfam" id="PF00097">
    <property type="entry name" value="zf-C3HC4"/>
    <property type="match status" value="1"/>
</dbReference>
<dbReference type="PROSITE" id="PS50089">
    <property type="entry name" value="ZF_RING_2"/>
    <property type="match status" value="1"/>
</dbReference>
<comment type="similarity">
    <text evidence="5">Belongs to the RNF10 family.</text>
</comment>
<keyword evidence="10 16" id="KW-0863">Zinc-finger</keyword>
<accession>A0A6P7TW70</accession>
<dbReference type="GO" id="GO:0005634">
    <property type="term" value="C:nucleus"/>
    <property type="evidence" value="ECO:0007669"/>
    <property type="project" value="UniProtKB-SubCell"/>
</dbReference>
<evidence type="ECO:0000256" key="12">
    <source>
        <dbReference type="ARBA" id="ARBA00022833"/>
    </source>
</evidence>
<dbReference type="GO" id="GO:0008270">
    <property type="term" value="F:zinc ion binding"/>
    <property type="evidence" value="ECO:0007669"/>
    <property type="project" value="UniProtKB-KW"/>
</dbReference>
<feature type="region of interest" description="Disordered" evidence="17">
    <location>
        <begin position="1"/>
        <end position="83"/>
    </location>
</feature>
<dbReference type="InterPro" id="IPR018957">
    <property type="entry name" value="Znf_C3HC4_RING-type"/>
</dbReference>
<keyword evidence="13" id="KW-0539">Nucleus</keyword>
<evidence type="ECO:0000256" key="7">
    <source>
        <dbReference type="ARBA" id="ARBA00022490"/>
    </source>
</evidence>
<dbReference type="InterPro" id="IPR039739">
    <property type="entry name" value="MAG2/RNF10"/>
</dbReference>
<feature type="compositionally biased region" description="Pro residues" evidence="17">
    <location>
        <begin position="413"/>
        <end position="426"/>
    </location>
</feature>
<comment type="pathway">
    <text evidence="4">Protein modification; protein ubiquitination.</text>
</comment>
<evidence type="ECO:0000256" key="14">
    <source>
        <dbReference type="ARBA" id="ARBA00035131"/>
    </source>
</evidence>
<keyword evidence="8" id="KW-0808">Transferase</keyword>
<dbReference type="EC" id="2.3.2.27" evidence="6"/>
<evidence type="ECO:0000256" key="15">
    <source>
        <dbReference type="ARBA" id="ARBA00035390"/>
    </source>
</evidence>
<dbReference type="PANTHER" id="PTHR12983:SF9">
    <property type="entry name" value="E3 UBIQUITIN-PROTEIN LIGASE RNF10"/>
    <property type="match status" value="1"/>
</dbReference>
<evidence type="ECO:0000256" key="6">
    <source>
        <dbReference type="ARBA" id="ARBA00012483"/>
    </source>
</evidence>
<evidence type="ECO:0000256" key="5">
    <source>
        <dbReference type="ARBA" id="ARBA00008117"/>
    </source>
</evidence>
<feature type="compositionally biased region" description="Basic and acidic residues" evidence="17">
    <location>
        <begin position="25"/>
        <end position="34"/>
    </location>
</feature>
<feature type="region of interest" description="Disordered" evidence="17">
    <location>
        <begin position="397"/>
        <end position="426"/>
    </location>
</feature>
<dbReference type="SUPFAM" id="SSF57850">
    <property type="entry name" value="RING/U-box"/>
    <property type="match status" value="1"/>
</dbReference>
<evidence type="ECO:0000259" key="18">
    <source>
        <dbReference type="PROSITE" id="PS50089"/>
    </source>
</evidence>
<protein>
    <recommendedName>
        <fullName evidence="14">E3 ubiquitin-protein ligase RNF10</fullName>
        <ecNumber evidence="6">2.3.2.27</ecNumber>
    </recommendedName>
    <alternativeName>
        <fullName evidence="15">RING finger protein 10</fullName>
    </alternativeName>
</protein>
<dbReference type="GO" id="GO:0000976">
    <property type="term" value="F:transcription cis-regulatory region binding"/>
    <property type="evidence" value="ECO:0007669"/>
    <property type="project" value="TreeGrafter"/>
</dbReference>
<evidence type="ECO:0000256" key="13">
    <source>
        <dbReference type="ARBA" id="ARBA00023242"/>
    </source>
</evidence>
<dbReference type="GO" id="GO:0061630">
    <property type="term" value="F:ubiquitin protein ligase activity"/>
    <property type="evidence" value="ECO:0007669"/>
    <property type="project" value="UniProtKB-EC"/>
</dbReference>
<evidence type="ECO:0000256" key="11">
    <source>
        <dbReference type="ARBA" id="ARBA00022786"/>
    </source>
</evidence>
<reference evidence="20" key="1">
    <citation type="submission" date="2025-08" db="UniProtKB">
        <authorList>
            <consortium name="RefSeq"/>
        </authorList>
    </citation>
    <scope>IDENTIFICATION</scope>
</reference>
<dbReference type="GO" id="GO:0045944">
    <property type="term" value="P:positive regulation of transcription by RNA polymerase II"/>
    <property type="evidence" value="ECO:0007669"/>
    <property type="project" value="TreeGrafter"/>
</dbReference>
<evidence type="ECO:0000256" key="3">
    <source>
        <dbReference type="ARBA" id="ARBA00004496"/>
    </source>
</evidence>
<evidence type="ECO:0000256" key="4">
    <source>
        <dbReference type="ARBA" id="ARBA00004906"/>
    </source>
</evidence>
<dbReference type="PANTHER" id="PTHR12983">
    <property type="entry name" value="RING FINGER 10 FAMILY MEMBER"/>
    <property type="match status" value="1"/>
</dbReference>
<proteinExistence type="inferred from homology"/>
<organism evidence="19 20">
    <name type="scientific">Octopus sinensis</name>
    <name type="common">East Asian common octopus</name>
    <dbReference type="NCBI Taxonomy" id="2607531"/>
    <lineage>
        <taxon>Eukaryota</taxon>
        <taxon>Metazoa</taxon>
        <taxon>Spiralia</taxon>
        <taxon>Lophotrochozoa</taxon>
        <taxon>Mollusca</taxon>
        <taxon>Cephalopoda</taxon>
        <taxon>Coleoidea</taxon>
        <taxon>Octopodiformes</taxon>
        <taxon>Octopoda</taxon>
        <taxon>Incirrata</taxon>
        <taxon>Octopodidae</taxon>
        <taxon>Octopus</taxon>
    </lineage>
</organism>
<evidence type="ECO:0000256" key="9">
    <source>
        <dbReference type="ARBA" id="ARBA00022723"/>
    </source>
</evidence>
<keyword evidence="7" id="KW-0963">Cytoplasm</keyword>
<comment type="catalytic activity">
    <reaction evidence="1">
        <text>S-ubiquitinyl-[E2 ubiquitin-conjugating enzyme]-L-cysteine + [acceptor protein]-L-lysine = [E2 ubiquitin-conjugating enzyme]-L-cysteine + N(6)-ubiquitinyl-[acceptor protein]-L-lysine.</text>
        <dbReference type="EC" id="2.3.2.27"/>
    </reaction>
</comment>
<evidence type="ECO:0000256" key="17">
    <source>
        <dbReference type="SAM" id="MobiDB-lite"/>
    </source>
</evidence>
<dbReference type="KEGG" id="osn:115226157"/>
<evidence type="ECO:0000256" key="2">
    <source>
        <dbReference type="ARBA" id="ARBA00004123"/>
    </source>
</evidence>
<keyword evidence="19" id="KW-1185">Reference proteome</keyword>
<dbReference type="Proteomes" id="UP000515154">
    <property type="component" value="Linkage group LG29"/>
</dbReference>
<evidence type="ECO:0000256" key="10">
    <source>
        <dbReference type="ARBA" id="ARBA00022771"/>
    </source>
</evidence>
<dbReference type="CDD" id="cd16536">
    <property type="entry name" value="RING-HC_RNF10"/>
    <property type="match status" value="1"/>
</dbReference>
<feature type="domain" description="RING-type" evidence="18">
    <location>
        <begin position="188"/>
        <end position="230"/>
    </location>
</feature>
<dbReference type="InterPro" id="IPR001841">
    <property type="entry name" value="Znf_RING"/>
</dbReference>
<feature type="compositionally biased region" description="Basic and acidic residues" evidence="17">
    <location>
        <begin position="1"/>
        <end position="12"/>
    </location>
</feature>
<evidence type="ECO:0000256" key="1">
    <source>
        <dbReference type="ARBA" id="ARBA00000900"/>
    </source>
</evidence>
<dbReference type="InterPro" id="IPR017907">
    <property type="entry name" value="Znf_RING_CS"/>
</dbReference>
<evidence type="ECO:0000256" key="8">
    <source>
        <dbReference type="ARBA" id="ARBA00022679"/>
    </source>
</evidence>
<dbReference type="RefSeq" id="XP_029653016.1">
    <property type="nucleotide sequence ID" value="XM_029797156.2"/>
</dbReference>
<dbReference type="AlphaFoldDB" id="A0A6P7TW70"/>
<dbReference type="Gene3D" id="3.30.40.10">
    <property type="entry name" value="Zinc/RING finger domain, C3HC4 (zinc finger)"/>
    <property type="match status" value="1"/>
</dbReference>
<keyword evidence="9" id="KW-0479">Metal-binding</keyword>
<dbReference type="FunFam" id="3.30.40.10:FF:000112">
    <property type="entry name" value="RING finger protein 10"/>
    <property type="match status" value="1"/>
</dbReference>
<gene>
    <name evidence="20" type="primary">LOC115226157</name>
</gene>
<dbReference type="PROSITE" id="PS00518">
    <property type="entry name" value="ZF_RING_1"/>
    <property type="match status" value="1"/>
</dbReference>
<dbReference type="SMART" id="SM00184">
    <property type="entry name" value="RING"/>
    <property type="match status" value="1"/>
</dbReference>
<keyword evidence="11" id="KW-0833">Ubl conjugation pathway</keyword>
<keyword evidence="12" id="KW-0862">Zinc</keyword>
<feature type="compositionally biased region" description="Low complexity" evidence="17">
    <location>
        <begin position="702"/>
        <end position="712"/>
    </location>
</feature>
<feature type="compositionally biased region" description="Low complexity" evidence="17">
    <location>
        <begin position="631"/>
        <end position="644"/>
    </location>
</feature>
<evidence type="ECO:0000313" key="20">
    <source>
        <dbReference type="RefSeq" id="XP_029653016.1"/>
    </source>
</evidence>